<accession>A0A6A5YCI3</accession>
<organism evidence="10 11">
    <name type="scientific">Saccharata proteae CBS 121410</name>
    <dbReference type="NCBI Taxonomy" id="1314787"/>
    <lineage>
        <taxon>Eukaryota</taxon>
        <taxon>Fungi</taxon>
        <taxon>Dikarya</taxon>
        <taxon>Ascomycota</taxon>
        <taxon>Pezizomycotina</taxon>
        <taxon>Dothideomycetes</taxon>
        <taxon>Dothideomycetes incertae sedis</taxon>
        <taxon>Botryosphaeriales</taxon>
        <taxon>Saccharataceae</taxon>
        <taxon>Saccharata</taxon>
    </lineage>
</organism>
<dbReference type="GO" id="GO:0016579">
    <property type="term" value="P:protein deubiquitination"/>
    <property type="evidence" value="ECO:0007669"/>
    <property type="project" value="TreeGrafter"/>
</dbReference>
<dbReference type="Gene3D" id="3.40.532.10">
    <property type="entry name" value="Peptidase C12, ubiquitin carboxyl-terminal hydrolase"/>
    <property type="match status" value="1"/>
</dbReference>
<evidence type="ECO:0000256" key="6">
    <source>
        <dbReference type="ARBA" id="ARBA00022807"/>
    </source>
</evidence>
<dbReference type="Pfam" id="PF01088">
    <property type="entry name" value="Peptidase_C12"/>
    <property type="match status" value="1"/>
</dbReference>
<keyword evidence="6 7" id="KW-0788">Thiol protease</keyword>
<dbReference type="AlphaFoldDB" id="A0A6A5YCI3"/>
<dbReference type="GO" id="GO:0004843">
    <property type="term" value="F:cysteine-type deubiquitinase activity"/>
    <property type="evidence" value="ECO:0007669"/>
    <property type="project" value="UniProtKB-UniRule"/>
</dbReference>
<dbReference type="InterPro" id="IPR001578">
    <property type="entry name" value="Peptidase_C12_UCH"/>
</dbReference>
<feature type="domain" description="UCH catalytic" evidence="9">
    <location>
        <begin position="1"/>
        <end position="240"/>
    </location>
</feature>
<feature type="non-terminal residue" evidence="10">
    <location>
        <position position="1"/>
    </location>
</feature>
<dbReference type="SUPFAM" id="SSF54001">
    <property type="entry name" value="Cysteine proteinases"/>
    <property type="match status" value="1"/>
</dbReference>
<evidence type="ECO:0000256" key="3">
    <source>
        <dbReference type="ARBA" id="ARBA00022670"/>
    </source>
</evidence>
<name>A0A6A5YCI3_9PEZI</name>
<evidence type="ECO:0000256" key="8">
    <source>
        <dbReference type="RuleBase" id="RU361215"/>
    </source>
</evidence>
<dbReference type="PRINTS" id="PR00707">
    <property type="entry name" value="UBCTHYDRLASE"/>
</dbReference>
<evidence type="ECO:0000256" key="2">
    <source>
        <dbReference type="ARBA" id="ARBA00009326"/>
    </source>
</evidence>
<evidence type="ECO:0000313" key="11">
    <source>
        <dbReference type="Proteomes" id="UP000799776"/>
    </source>
</evidence>
<dbReference type="PANTHER" id="PTHR10589">
    <property type="entry name" value="UBIQUITIN CARBOXYL-TERMINAL HYDROLASE"/>
    <property type="match status" value="1"/>
</dbReference>
<keyword evidence="5 7" id="KW-0378">Hydrolase</keyword>
<comment type="similarity">
    <text evidence="2 7 8">Belongs to the peptidase C12 family.</text>
</comment>
<evidence type="ECO:0000256" key="5">
    <source>
        <dbReference type="ARBA" id="ARBA00022801"/>
    </source>
</evidence>
<evidence type="ECO:0000256" key="1">
    <source>
        <dbReference type="ARBA" id="ARBA00000707"/>
    </source>
</evidence>
<dbReference type="PROSITE" id="PS52048">
    <property type="entry name" value="UCH_DOMAIN"/>
    <property type="match status" value="1"/>
</dbReference>
<evidence type="ECO:0000313" key="10">
    <source>
        <dbReference type="EMBL" id="KAF2089223.1"/>
    </source>
</evidence>
<evidence type="ECO:0000256" key="4">
    <source>
        <dbReference type="ARBA" id="ARBA00022786"/>
    </source>
</evidence>
<sequence length="246" mass="25863">LENSPETLTALLQRLDSPSTPVTFHDILSITDPYLLDPSLPRPILALLLISPSKVYNAVRAADSAEQTGYTGKDGTARTASGDATGDTPILFFKQTIPGSCGIIALLHALCNSSALHHMTPASPLSDLIRAATLLPSEDRPQLLETSTELAAANEAVAGLGESRMIERGRRVENHYVCFVKGGDGRLWELDGRREGPVDRGPLGEGEGVVSGKGVESGVGRYLGAEGGERCCVVGMGVGRGEETEG</sequence>
<dbReference type="EC" id="3.4.19.12" evidence="8"/>
<keyword evidence="4 7" id="KW-0833">Ubl conjugation pathway</keyword>
<dbReference type="PANTHER" id="PTHR10589:SF17">
    <property type="entry name" value="UBIQUITIN CARBOXYL-TERMINAL HYDROLASE"/>
    <property type="match status" value="1"/>
</dbReference>
<reference evidence="10" key="1">
    <citation type="journal article" date="2020" name="Stud. Mycol.">
        <title>101 Dothideomycetes genomes: a test case for predicting lifestyles and emergence of pathogens.</title>
        <authorList>
            <person name="Haridas S."/>
            <person name="Albert R."/>
            <person name="Binder M."/>
            <person name="Bloem J."/>
            <person name="Labutti K."/>
            <person name="Salamov A."/>
            <person name="Andreopoulos B."/>
            <person name="Baker S."/>
            <person name="Barry K."/>
            <person name="Bills G."/>
            <person name="Bluhm B."/>
            <person name="Cannon C."/>
            <person name="Castanera R."/>
            <person name="Culley D."/>
            <person name="Daum C."/>
            <person name="Ezra D."/>
            <person name="Gonzalez J."/>
            <person name="Henrissat B."/>
            <person name="Kuo A."/>
            <person name="Liang C."/>
            <person name="Lipzen A."/>
            <person name="Lutzoni F."/>
            <person name="Magnuson J."/>
            <person name="Mondo S."/>
            <person name="Nolan M."/>
            <person name="Ohm R."/>
            <person name="Pangilinan J."/>
            <person name="Park H.-J."/>
            <person name="Ramirez L."/>
            <person name="Alfaro M."/>
            <person name="Sun H."/>
            <person name="Tritt A."/>
            <person name="Yoshinaga Y."/>
            <person name="Zwiers L.-H."/>
            <person name="Turgeon B."/>
            <person name="Goodwin S."/>
            <person name="Spatafora J."/>
            <person name="Crous P."/>
            <person name="Grigoriev I."/>
        </authorList>
    </citation>
    <scope>NUCLEOTIDE SEQUENCE</scope>
    <source>
        <strain evidence="10">CBS 121410</strain>
    </source>
</reference>
<protein>
    <recommendedName>
        <fullName evidence="8">Ubiquitin carboxyl-terminal hydrolase</fullName>
        <ecNumber evidence="8">3.4.19.12</ecNumber>
    </recommendedName>
</protein>
<keyword evidence="3 7" id="KW-0645">Protease</keyword>
<evidence type="ECO:0000259" key="9">
    <source>
        <dbReference type="PROSITE" id="PS52048"/>
    </source>
</evidence>
<comment type="catalytic activity">
    <reaction evidence="1 7 8">
        <text>Thiol-dependent hydrolysis of ester, thioester, amide, peptide and isopeptide bonds formed by the C-terminal Gly of ubiquitin (a 76-residue protein attached to proteins as an intracellular targeting signal).</text>
        <dbReference type="EC" id="3.4.19.12"/>
    </reaction>
</comment>
<dbReference type="EMBL" id="ML978714">
    <property type="protein sequence ID" value="KAF2089223.1"/>
    <property type="molecule type" value="Genomic_DNA"/>
</dbReference>
<keyword evidence="11" id="KW-1185">Reference proteome</keyword>
<evidence type="ECO:0000256" key="7">
    <source>
        <dbReference type="PROSITE-ProRule" id="PRU01393"/>
    </source>
</evidence>
<feature type="site" description="Important for enzyme activity" evidence="7">
    <location>
        <position position="191"/>
    </location>
</feature>
<feature type="active site" description="Proton donor" evidence="7">
    <location>
        <position position="175"/>
    </location>
</feature>
<dbReference type="OrthoDB" id="427186at2759"/>
<dbReference type="InterPro" id="IPR036959">
    <property type="entry name" value="Peptidase_C12_UCH_sf"/>
</dbReference>
<dbReference type="Proteomes" id="UP000799776">
    <property type="component" value="Unassembled WGS sequence"/>
</dbReference>
<dbReference type="GO" id="GO:0006511">
    <property type="term" value="P:ubiquitin-dependent protein catabolic process"/>
    <property type="evidence" value="ECO:0007669"/>
    <property type="project" value="UniProtKB-UniRule"/>
</dbReference>
<feature type="site" description="Transition state stabilizer" evidence="7">
    <location>
        <position position="95"/>
    </location>
</feature>
<proteinExistence type="inferred from homology"/>
<dbReference type="InterPro" id="IPR038765">
    <property type="entry name" value="Papain-like_cys_pep_sf"/>
</dbReference>
<feature type="active site" description="Nucleophile" evidence="7">
    <location>
        <position position="101"/>
    </location>
</feature>
<gene>
    <name evidence="10" type="ORF">K490DRAFT_36744</name>
</gene>
<dbReference type="GO" id="GO:0005737">
    <property type="term" value="C:cytoplasm"/>
    <property type="evidence" value="ECO:0007669"/>
    <property type="project" value="TreeGrafter"/>
</dbReference>